<dbReference type="STRING" id="1908236.BEN48_09160"/>
<accession>A0A1G1TCF0</accession>
<sequence>MSAPLHLPLLYSLNVLPQHLSADDSLARLHYARRRVKTVVLTRAGQLDTTEYTELDRRGNTTLLAKPYFGQPVRQRFDGSSRLVEVTRVPKAGEYLGSQTVYEPVRQLYTSYALGILDQPLLWQQSHRTRRGDTLTMDANFQPLPGMEDEKSRRLLLRSYPLGRDTTCSVAIAYDAADTPTEFLASYTVRRAGRVVENGTMDFQPVALGTPLTAPELLRASRTRRGRPVPRTRNTYDAKGGLIETATYFTPAPSTAPEKEVKSRAADGSWTLTSKPATGVLGYTRRYVRNPAGLVKREERTYQLGPGTTDDTTLRMFRSSATDYEYDAHGLLLRKTESPNQPGGQPLVSEVRYTYY</sequence>
<organism evidence="1 2">
    <name type="scientific">Hymenobacter glacialis</name>
    <dbReference type="NCBI Taxonomy" id="1908236"/>
    <lineage>
        <taxon>Bacteria</taxon>
        <taxon>Pseudomonadati</taxon>
        <taxon>Bacteroidota</taxon>
        <taxon>Cytophagia</taxon>
        <taxon>Cytophagales</taxon>
        <taxon>Hymenobacteraceae</taxon>
        <taxon>Hymenobacter</taxon>
    </lineage>
</organism>
<protein>
    <submittedName>
        <fullName evidence="1">Uncharacterized protein</fullName>
    </submittedName>
</protein>
<evidence type="ECO:0000313" key="1">
    <source>
        <dbReference type="EMBL" id="OGX88545.1"/>
    </source>
</evidence>
<gene>
    <name evidence="1" type="ORF">BEN48_09160</name>
</gene>
<keyword evidence="2" id="KW-1185">Reference proteome</keyword>
<reference evidence="1 2" key="1">
    <citation type="submission" date="2016-08" db="EMBL/GenBank/DDBJ databases">
        <title>Hymenobacter coccineus sp. nov., Hymenobacter lapidarius sp. nov. and Hymenobacter glacialis sp. nov., isolated from Antarctic soil.</title>
        <authorList>
            <person name="Sedlacek I."/>
            <person name="Kralova S."/>
            <person name="Kyrova K."/>
            <person name="Maslanova I."/>
            <person name="Stankova E."/>
            <person name="Vrbovska V."/>
            <person name="Nemec M."/>
            <person name="Bartak M."/>
            <person name="Svec P."/>
            <person name="Busse H.-J."/>
            <person name="Pantucek R."/>
        </authorList>
    </citation>
    <scope>NUCLEOTIDE SEQUENCE [LARGE SCALE GENOMIC DNA]</scope>
    <source>
        <strain evidence="1 2">CCM 8648</strain>
    </source>
</reference>
<comment type="caution">
    <text evidence="1">The sequence shown here is derived from an EMBL/GenBank/DDBJ whole genome shotgun (WGS) entry which is preliminary data.</text>
</comment>
<dbReference type="EMBL" id="MDZC01000015">
    <property type="protein sequence ID" value="OGX88545.1"/>
    <property type="molecule type" value="Genomic_DNA"/>
</dbReference>
<dbReference type="Proteomes" id="UP000177791">
    <property type="component" value="Unassembled WGS sequence"/>
</dbReference>
<evidence type="ECO:0000313" key="2">
    <source>
        <dbReference type="Proteomes" id="UP000177791"/>
    </source>
</evidence>
<proteinExistence type="predicted"/>
<name>A0A1G1TCF0_9BACT</name>
<dbReference type="AlphaFoldDB" id="A0A1G1TCF0"/>